<protein>
    <submittedName>
        <fullName evidence="1">Pentatricopeptide repeat-containing protein chloroplastic</fullName>
    </submittedName>
</protein>
<name>A0A2Z7DBT8_9LAMI</name>
<gene>
    <name evidence="1" type="ORF">F511_19950</name>
</gene>
<reference evidence="1 2" key="1">
    <citation type="journal article" date="2015" name="Proc. Natl. Acad. Sci. U.S.A.">
        <title>The resurrection genome of Boea hygrometrica: A blueprint for survival of dehydration.</title>
        <authorList>
            <person name="Xiao L."/>
            <person name="Yang G."/>
            <person name="Zhang L."/>
            <person name="Yang X."/>
            <person name="Zhao S."/>
            <person name="Ji Z."/>
            <person name="Zhou Q."/>
            <person name="Hu M."/>
            <person name="Wang Y."/>
            <person name="Chen M."/>
            <person name="Xu Y."/>
            <person name="Jin H."/>
            <person name="Xiao X."/>
            <person name="Hu G."/>
            <person name="Bao F."/>
            <person name="Hu Y."/>
            <person name="Wan P."/>
            <person name="Li L."/>
            <person name="Deng X."/>
            <person name="Kuang T."/>
            <person name="Xiang C."/>
            <person name="Zhu J.K."/>
            <person name="Oliver M.J."/>
            <person name="He Y."/>
        </authorList>
    </citation>
    <scope>NUCLEOTIDE SEQUENCE [LARGE SCALE GENOMIC DNA]</scope>
    <source>
        <strain evidence="2">cv. XS01</strain>
    </source>
</reference>
<keyword evidence="2" id="KW-1185">Reference proteome</keyword>
<proteinExistence type="predicted"/>
<dbReference type="EMBL" id="KQ988398">
    <property type="protein sequence ID" value="KZV56115.1"/>
    <property type="molecule type" value="Genomic_DNA"/>
</dbReference>
<dbReference type="AlphaFoldDB" id="A0A2Z7DBT8"/>
<organism evidence="1 2">
    <name type="scientific">Dorcoceras hygrometricum</name>
    <dbReference type="NCBI Taxonomy" id="472368"/>
    <lineage>
        <taxon>Eukaryota</taxon>
        <taxon>Viridiplantae</taxon>
        <taxon>Streptophyta</taxon>
        <taxon>Embryophyta</taxon>
        <taxon>Tracheophyta</taxon>
        <taxon>Spermatophyta</taxon>
        <taxon>Magnoliopsida</taxon>
        <taxon>eudicotyledons</taxon>
        <taxon>Gunneridae</taxon>
        <taxon>Pentapetalae</taxon>
        <taxon>asterids</taxon>
        <taxon>lamiids</taxon>
        <taxon>Lamiales</taxon>
        <taxon>Gesneriaceae</taxon>
        <taxon>Didymocarpoideae</taxon>
        <taxon>Trichosporeae</taxon>
        <taxon>Loxocarpinae</taxon>
        <taxon>Dorcoceras</taxon>
    </lineage>
</organism>
<sequence>MFSKNEDQFGSVDQLRVVQLKEERTEALNFYAETVEPVQAGVARTVRNRLQQNDLRASQIRLERQRSAQSMLISSERRLSAQNVMNQLRACRSAHNIANQLRVRRSDWSFVDQI</sequence>
<dbReference type="Proteomes" id="UP000250235">
    <property type="component" value="Unassembled WGS sequence"/>
</dbReference>
<evidence type="ECO:0000313" key="2">
    <source>
        <dbReference type="Proteomes" id="UP000250235"/>
    </source>
</evidence>
<accession>A0A2Z7DBT8</accession>
<evidence type="ECO:0000313" key="1">
    <source>
        <dbReference type="EMBL" id="KZV56115.1"/>
    </source>
</evidence>